<accession>A0A8X7BYS7</accession>
<evidence type="ECO:0000313" key="2">
    <source>
        <dbReference type="EMBL" id="GFY46789.1"/>
    </source>
</evidence>
<dbReference type="AlphaFoldDB" id="A0A8X7BYS7"/>
<dbReference type="Proteomes" id="UP000886998">
    <property type="component" value="Unassembled WGS sequence"/>
</dbReference>
<gene>
    <name evidence="2" type="ORF">TNIN_40861</name>
</gene>
<name>A0A8X7BYS7_9ARAC</name>
<dbReference type="EMBL" id="BMAV01005615">
    <property type="protein sequence ID" value="GFY46789.1"/>
    <property type="molecule type" value="Genomic_DNA"/>
</dbReference>
<evidence type="ECO:0000313" key="3">
    <source>
        <dbReference type="Proteomes" id="UP000886998"/>
    </source>
</evidence>
<proteinExistence type="predicted"/>
<organism evidence="2 3">
    <name type="scientific">Trichonephila inaurata madagascariensis</name>
    <dbReference type="NCBI Taxonomy" id="2747483"/>
    <lineage>
        <taxon>Eukaryota</taxon>
        <taxon>Metazoa</taxon>
        <taxon>Ecdysozoa</taxon>
        <taxon>Arthropoda</taxon>
        <taxon>Chelicerata</taxon>
        <taxon>Arachnida</taxon>
        <taxon>Araneae</taxon>
        <taxon>Araneomorphae</taxon>
        <taxon>Entelegynae</taxon>
        <taxon>Araneoidea</taxon>
        <taxon>Nephilidae</taxon>
        <taxon>Trichonephila</taxon>
        <taxon>Trichonephila inaurata</taxon>
    </lineage>
</organism>
<feature type="non-terminal residue" evidence="2">
    <location>
        <position position="22"/>
    </location>
</feature>
<comment type="caution">
    <text evidence="2">The sequence shown here is derived from an EMBL/GenBank/DDBJ whole genome shotgun (WGS) entry which is preliminary data.</text>
</comment>
<reference evidence="2" key="1">
    <citation type="submission" date="2020-08" db="EMBL/GenBank/DDBJ databases">
        <title>Multicomponent nature underlies the extraordinary mechanical properties of spider dragline silk.</title>
        <authorList>
            <person name="Kono N."/>
            <person name="Nakamura H."/>
            <person name="Mori M."/>
            <person name="Yoshida Y."/>
            <person name="Ohtoshi R."/>
            <person name="Malay A.D."/>
            <person name="Moran D.A.P."/>
            <person name="Tomita M."/>
            <person name="Numata K."/>
            <person name="Arakawa K."/>
        </authorList>
    </citation>
    <scope>NUCLEOTIDE SEQUENCE</scope>
</reference>
<protein>
    <submittedName>
        <fullName evidence="2">Uncharacterized protein</fullName>
    </submittedName>
</protein>
<sequence length="22" mass="2445">MSSEAGKEEMDEVQKTVETKMG</sequence>
<evidence type="ECO:0000256" key="1">
    <source>
        <dbReference type="SAM" id="MobiDB-lite"/>
    </source>
</evidence>
<feature type="region of interest" description="Disordered" evidence="1">
    <location>
        <begin position="1"/>
        <end position="22"/>
    </location>
</feature>
<keyword evidence="3" id="KW-1185">Reference proteome</keyword>